<keyword evidence="6 13" id="KW-0812">Transmembrane</keyword>
<dbReference type="GO" id="GO:0005886">
    <property type="term" value="C:plasma membrane"/>
    <property type="evidence" value="ECO:0007669"/>
    <property type="project" value="UniProtKB-SubCell"/>
</dbReference>
<evidence type="ECO:0000313" key="15">
    <source>
        <dbReference type="EMBL" id="PHQ25753.1"/>
    </source>
</evidence>
<accession>A0A2G1VG38</accession>
<evidence type="ECO:0000256" key="12">
    <source>
        <dbReference type="ARBA" id="ARBA00037975"/>
    </source>
</evidence>
<dbReference type="EMBL" id="NTFI01000002">
    <property type="protein sequence ID" value="PHQ25753.1"/>
    <property type="molecule type" value="Genomic_DNA"/>
</dbReference>
<dbReference type="GO" id="GO:0020037">
    <property type="term" value="F:heme binding"/>
    <property type="evidence" value="ECO:0007669"/>
    <property type="project" value="TreeGrafter"/>
</dbReference>
<evidence type="ECO:0000256" key="7">
    <source>
        <dbReference type="ARBA" id="ARBA00022723"/>
    </source>
</evidence>
<keyword evidence="7" id="KW-0479">Metal-binding</keyword>
<dbReference type="GO" id="GO:0009055">
    <property type="term" value="F:electron transfer activity"/>
    <property type="evidence" value="ECO:0007669"/>
    <property type="project" value="InterPro"/>
</dbReference>
<evidence type="ECO:0000256" key="8">
    <source>
        <dbReference type="ARBA" id="ARBA00022982"/>
    </source>
</evidence>
<comment type="caution">
    <text evidence="15">The sequence shown here is derived from an EMBL/GenBank/DDBJ whole genome shotgun (WGS) entry which is preliminary data.</text>
</comment>
<keyword evidence="5" id="KW-0349">Heme</keyword>
<protein>
    <submittedName>
        <fullName evidence="15">Cytochrome B</fullName>
    </submittedName>
</protein>
<comment type="subcellular location">
    <subcellularLocation>
        <location evidence="2">Cell membrane</location>
        <topology evidence="2">Multi-pass membrane protein</topology>
    </subcellularLocation>
</comment>
<name>A0A2G1VG38_9GAMM</name>
<evidence type="ECO:0000256" key="1">
    <source>
        <dbReference type="ARBA" id="ARBA00001970"/>
    </source>
</evidence>
<keyword evidence="16" id="KW-1185">Reference proteome</keyword>
<evidence type="ECO:0000256" key="4">
    <source>
        <dbReference type="ARBA" id="ARBA00022475"/>
    </source>
</evidence>
<feature type="transmembrane region" description="Helical" evidence="13">
    <location>
        <begin position="54"/>
        <end position="75"/>
    </location>
</feature>
<feature type="transmembrane region" description="Helical" evidence="13">
    <location>
        <begin position="12"/>
        <end position="34"/>
    </location>
</feature>
<keyword evidence="4" id="KW-1003">Cell membrane</keyword>
<keyword evidence="11 13" id="KW-0472">Membrane</keyword>
<feature type="domain" description="Cytochrome b561 bacterial/Ni-hydrogenase" evidence="14">
    <location>
        <begin position="7"/>
        <end position="179"/>
    </location>
</feature>
<sequence length="179" mass="20108">MSQVQKYPAGWRVLHWVIALMVLTLIPVGLWMASRAEADIWGALTNTLYSLHKAIGFSVLLLMILRIVVKVRLKGPPYPDEMPRKLQIAAKSLHHLMYIMLVITPLFGWAGVTAYPALVILGDFRLPAMPFVPEDEELAGRLFYIHGWLAITLGVLIAGHVAAALRHLLRKDGIFHRMV</sequence>
<evidence type="ECO:0000256" key="13">
    <source>
        <dbReference type="SAM" id="Phobius"/>
    </source>
</evidence>
<keyword evidence="8" id="KW-0249">Electron transport</keyword>
<reference evidence="15 16" key="1">
    <citation type="submission" date="2017-09" db="EMBL/GenBank/DDBJ databases">
        <title>The draft genome sequences of Marinobacter guineae M3B.</title>
        <authorList>
            <person name="Cao J."/>
        </authorList>
    </citation>
    <scope>NUCLEOTIDE SEQUENCE [LARGE SCALE GENOMIC DNA]</scope>
    <source>
        <strain evidence="15 16">M3B</strain>
    </source>
</reference>
<evidence type="ECO:0000256" key="11">
    <source>
        <dbReference type="ARBA" id="ARBA00023136"/>
    </source>
</evidence>
<keyword evidence="3" id="KW-0813">Transport</keyword>
<dbReference type="Pfam" id="PF01292">
    <property type="entry name" value="Ni_hydr_CYTB"/>
    <property type="match status" value="1"/>
</dbReference>
<proteinExistence type="inferred from homology"/>
<dbReference type="GO" id="GO:0046872">
    <property type="term" value="F:metal ion binding"/>
    <property type="evidence" value="ECO:0007669"/>
    <property type="project" value="UniProtKB-KW"/>
</dbReference>
<dbReference type="AlphaFoldDB" id="A0A2G1VG38"/>
<dbReference type="InterPro" id="IPR011577">
    <property type="entry name" value="Cyt_b561_bac/Ni-Hgenase"/>
</dbReference>
<keyword evidence="9 13" id="KW-1133">Transmembrane helix</keyword>
<dbReference type="InterPro" id="IPR016174">
    <property type="entry name" value="Di-haem_cyt_TM"/>
</dbReference>
<comment type="similarity">
    <text evidence="12">Belongs to the cytochrome b561 family.</text>
</comment>
<dbReference type="OrthoDB" id="1247465at2"/>
<evidence type="ECO:0000313" key="16">
    <source>
        <dbReference type="Proteomes" id="UP000229044"/>
    </source>
</evidence>
<feature type="transmembrane region" description="Helical" evidence="13">
    <location>
        <begin position="142"/>
        <end position="169"/>
    </location>
</feature>
<dbReference type="Gene3D" id="1.20.950.20">
    <property type="entry name" value="Transmembrane di-heme cytochromes, Chain C"/>
    <property type="match status" value="1"/>
</dbReference>
<evidence type="ECO:0000256" key="10">
    <source>
        <dbReference type="ARBA" id="ARBA00023004"/>
    </source>
</evidence>
<dbReference type="SUPFAM" id="SSF81342">
    <property type="entry name" value="Transmembrane di-heme cytochromes"/>
    <property type="match status" value="1"/>
</dbReference>
<dbReference type="PANTHER" id="PTHR30529">
    <property type="entry name" value="CYTOCHROME B561"/>
    <property type="match status" value="1"/>
</dbReference>
<dbReference type="GO" id="GO:0022904">
    <property type="term" value="P:respiratory electron transport chain"/>
    <property type="evidence" value="ECO:0007669"/>
    <property type="project" value="InterPro"/>
</dbReference>
<dbReference type="InterPro" id="IPR052168">
    <property type="entry name" value="Cytochrome_b561_oxidase"/>
</dbReference>
<gene>
    <name evidence="15" type="ORF">CLH62_09105</name>
</gene>
<feature type="transmembrane region" description="Helical" evidence="13">
    <location>
        <begin position="96"/>
        <end position="122"/>
    </location>
</feature>
<evidence type="ECO:0000256" key="3">
    <source>
        <dbReference type="ARBA" id="ARBA00022448"/>
    </source>
</evidence>
<organism evidence="15 16">
    <name type="scientific">Marinobacter guineae</name>
    <dbReference type="NCBI Taxonomy" id="432303"/>
    <lineage>
        <taxon>Bacteria</taxon>
        <taxon>Pseudomonadati</taxon>
        <taxon>Pseudomonadota</taxon>
        <taxon>Gammaproteobacteria</taxon>
        <taxon>Pseudomonadales</taxon>
        <taxon>Marinobacteraceae</taxon>
        <taxon>Marinobacter</taxon>
    </lineage>
</organism>
<keyword evidence="10" id="KW-0408">Iron</keyword>
<dbReference type="PANTHER" id="PTHR30529:SF6">
    <property type="entry name" value="BLL0291 PROTEIN"/>
    <property type="match status" value="1"/>
</dbReference>
<evidence type="ECO:0000259" key="14">
    <source>
        <dbReference type="Pfam" id="PF01292"/>
    </source>
</evidence>
<evidence type="ECO:0000256" key="2">
    <source>
        <dbReference type="ARBA" id="ARBA00004651"/>
    </source>
</evidence>
<evidence type="ECO:0000256" key="9">
    <source>
        <dbReference type="ARBA" id="ARBA00022989"/>
    </source>
</evidence>
<dbReference type="Proteomes" id="UP000229044">
    <property type="component" value="Unassembled WGS sequence"/>
</dbReference>
<evidence type="ECO:0000256" key="6">
    <source>
        <dbReference type="ARBA" id="ARBA00022692"/>
    </source>
</evidence>
<comment type="cofactor">
    <cofactor evidence="1">
        <name>heme b</name>
        <dbReference type="ChEBI" id="CHEBI:60344"/>
    </cofactor>
</comment>
<evidence type="ECO:0000256" key="5">
    <source>
        <dbReference type="ARBA" id="ARBA00022617"/>
    </source>
</evidence>
<dbReference type="RefSeq" id="WP_099617852.1">
    <property type="nucleotide sequence ID" value="NZ_KZ319340.1"/>
</dbReference>